<keyword evidence="1" id="KW-0812">Transmembrane</keyword>
<dbReference type="AlphaFoldDB" id="A0A3G6T2Q6"/>
<keyword evidence="3" id="KW-1185">Reference proteome</keyword>
<protein>
    <recommendedName>
        <fullName evidence="4">DUF3021 domain-containing protein</fullName>
    </recommendedName>
</protein>
<organism evidence="2 3">
    <name type="scientific">Chryseobacterium bernardetii</name>
    <dbReference type="NCBI Taxonomy" id="1241978"/>
    <lineage>
        <taxon>Bacteria</taxon>
        <taxon>Pseudomonadati</taxon>
        <taxon>Bacteroidota</taxon>
        <taxon>Flavobacteriia</taxon>
        <taxon>Flavobacteriales</taxon>
        <taxon>Weeksellaceae</taxon>
        <taxon>Chryseobacterium group</taxon>
        <taxon>Chryseobacterium</taxon>
    </lineage>
</organism>
<proteinExistence type="predicted"/>
<name>A0A3G6T2Q6_9FLAO</name>
<feature type="transmembrane region" description="Helical" evidence="1">
    <location>
        <begin position="21"/>
        <end position="43"/>
    </location>
</feature>
<keyword evidence="1" id="KW-0472">Membrane</keyword>
<sequence length="156" mass="17744">MLNLQKETKVKYSTISTLGSILVLISATFPFINNIIAIFYPSINTTWVTAANNNLAAVLWSLAICFQSSVLVLTKDMEPYLLCYAPVLFSSLYSSAFYFLPLLNYTPNEDIWFFGAIIGIIILMIGTMYYTKLYVKALKLREGRLKRSLEEIIKEN</sequence>
<feature type="transmembrane region" description="Helical" evidence="1">
    <location>
        <begin position="111"/>
        <end position="131"/>
    </location>
</feature>
<feature type="transmembrane region" description="Helical" evidence="1">
    <location>
        <begin position="55"/>
        <end position="74"/>
    </location>
</feature>
<keyword evidence="1" id="KW-1133">Transmembrane helix</keyword>
<dbReference type="EMBL" id="CP033932">
    <property type="protein sequence ID" value="AZB23652.1"/>
    <property type="molecule type" value="Genomic_DNA"/>
</dbReference>
<evidence type="ECO:0008006" key="4">
    <source>
        <dbReference type="Google" id="ProtNLM"/>
    </source>
</evidence>
<dbReference type="KEGG" id="cben:EG339_02955"/>
<dbReference type="Proteomes" id="UP000271193">
    <property type="component" value="Chromosome"/>
</dbReference>
<evidence type="ECO:0000313" key="3">
    <source>
        <dbReference type="Proteomes" id="UP000271193"/>
    </source>
</evidence>
<feature type="transmembrane region" description="Helical" evidence="1">
    <location>
        <begin position="81"/>
        <end position="99"/>
    </location>
</feature>
<reference evidence="3" key="1">
    <citation type="submission" date="2018-11" db="EMBL/GenBank/DDBJ databases">
        <title>Proposal to divide the Flavobacteriaceae and reorganize its genera based on Amino Acid Identity values calculated from whole genome sequences.</title>
        <authorList>
            <person name="Nicholson A.C."/>
            <person name="Gulvik C.A."/>
            <person name="Whitney A.M."/>
            <person name="Humrighouse B.W."/>
            <person name="Bell M."/>
            <person name="Holmes B."/>
            <person name="Steigerwalt A.G."/>
            <person name="Villarma A."/>
            <person name="Sheth M."/>
            <person name="Batra D."/>
            <person name="Pryor J."/>
            <person name="Bernardet J.-F."/>
            <person name="Hugo C."/>
            <person name="Kampfer P."/>
            <person name="Newman J."/>
            <person name="McQuiston J.R."/>
        </authorList>
    </citation>
    <scope>NUCLEOTIDE SEQUENCE [LARGE SCALE GENOMIC DNA]</scope>
    <source>
        <strain evidence="3">G0229</strain>
    </source>
</reference>
<gene>
    <name evidence="2" type="ORF">EG339_02955</name>
</gene>
<evidence type="ECO:0000313" key="2">
    <source>
        <dbReference type="EMBL" id="AZB23652.1"/>
    </source>
</evidence>
<accession>A0A3G6T2Q6</accession>
<evidence type="ECO:0000256" key="1">
    <source>
        <dbReference type="SAM" id="Phobius"/>
    </source>
</evidence>